<accession>A0A948W541</accession>
<dbReference type="InterPro" id="IPR028081">
    <property type="entry name" value="Leu-bd"/>
</dbReference>
<dbReference type="InterPro" id="IPR051010">
    <property type="entry name" value="BCAA_transport"/>
</dbReference>
<dbReference type="InterPro" id="IPR028082">
    <property type="entry name" value="Peripla_BP_I"/>
</dbReference>
<protein>
    <submittedName>
        <fullName evidence="4">ABC transporter substrate-binding protein</fullName>
    </submittedName>
</protein>
<dbReference type="Gene3D" id="3.40.50.2300">
    <property type="match status" value="2"/>
</dbReference>
<keyword evidence="2" id="KW-0732">Signal</keyword>
<gene>
    <name evidence="4" type="ORF">KJ970_01790</name>
</gene>
<dbReference type="Pfam" id="PF13458">
    <property type="entry name" value="Peripla_BP_6"/>
    <property type="match status" value="1"/>
</dbReference>
<evidence type="ECO:0000259" key="3">
    <source>
        <dbReference type="Pfam" id="PF13458"/>
    </source>
</evidence>
<dbReference type="PANTHER" id="PTHR30483">
    <property type="entry name" value="LEUCINE-SPECIFIC-BINDING PROTEIN"/>
    <property type="match status" value="1"/>
</dbReference>
<dbReference type="CDD" id="cd06268">
    <property type="entry name" value="PBP1_ABC_transporter_LIVBP-like"/>
    <property type="match status" value="1"/>
</dbReference>
<reference evidence="4" key="1">
    <citation type="submission" date="2021-05" db="EMBL/GenBank/DDBJ databases">
        <title>Energy efficiency and biological interactions define the core microbiome of deep oligotrophic groundwater.</title>
        <authorList>
            <person name="Mehrshad M."/>
            <person name="Lopez-Fernandez M."/>
            <person name="Bell E."/>
            <person name="Bernier-Latmani R."/>
            <person name="Bertilsson S."/>
            <person name="Dopson M."/>
        </authorList>
    </citation>
    <scope>NUCLEOTIDE SEQUENCE</scope>
    <source>
        <strain evidence="4">Modern_marine.mb.64</strain>
    </source>
</reference>
<feature type="domain" description="Leucine-binding protein" evidence="3">
    <location>
        <begin position="32"/>
        <end position="326"/>
    </location>
</feature>
<name>A0A948W541_UNCEI</name>
<dbReference type="EMBL" id="JAHJDP010000012">
    <property type="protein sequence ID" value="MBU2689635.1"/>
    <property type="molecule type" value="Genomic_DNA"/>
</dbReference>
<organism evidence="4 5">
    <name type="scientific">Eiseniibacteriota bacterium</name>
    <dbReference type="NCBI Taxonomy" id="2212470"/>
    <lineage>
        <taxon>Bacteria</taxon>
        <taxon>Candidatus Eiseniibacteriota</taxon>
    </lineage>
</organism>
<dbReference type="PANTHER" id="PTHR30483:SF6">
    <property type="entry name" value="PERIPLASMIC BINDING PROTEIN OF ABC TRANSPORTER FOR NATURAL AMINO ACIDS"/>
    <property type="match status" value="1"/>
</dbReference>
<dbReference type="AlphaFoldDB" id="A0A948W541"/>
<proteinExistence type="inferred from homology"/>
<evidence type="ECO:0000256" key="2">
    <source>
        <dbReference type="ARBA" id="ARBA00022729"/>
    </source>
</evidence>
<evidence type="ECO:0000313" key="4">
    <source>
        <dbReference type="EMBL" id="MBU2689635.1"/>
    </source>
</evidence>
<sequence>MNKSILGAISRSAIRVVPALVMLLSITSLEAQVKVGILAPLNGPDAPVGVALANGVDLALSYQARSRHADVSLFVEDTSGGEAEAIQKALNLLDQNDVDLLLGEIWSSRTLAVAGVARARDVLMISPVASDPAVGRVGQGIYSLAVSRIRQMERLLVYAKESLEVKRPALFYSDAEDGRALRDIVTDIWISLGMPSPRRFAYTPGQHDFVQDVEEALSGGADAIIALGSSRETLSLVSHASQKGFLGPYLGLETLGTDENIHLLQERLCLAAYADDSYAVTLPGGENPDAFDQVYRQQFGTAADRFARHGFLSMLLLYQIISSSGESIEALEGGLENLRDPMEPGRKRVLNPPETMARVQLISIEGGVVKSVW</sequence>
<comment type="caution">
    <text evidence="4">The sequence shown here is derived from an EMBL/GenBank/DDBJ whole genome shotgun (WGS) entry which is preliminary data.</text>
</comment>
<evidence type="ECO:0000313" key="5">
    <source>
        <dbReference type="Proteomes" id="UP000777784"/>
    </source>
</evidence>
<evidence type="ECO:0000256" key="1">
    <source>
        <dbReference type="ARBA" id="ARBA00010062"/>
    </source>
</evidence>
<dbReference type="Proteomes" id="UP000777784">
    <property type="component" value="Unassembled WGS sequence"/>
</dbReference>
<dbReference type="SUPFAM" id="SSF53822">
    <property type="entry name" value="Periplasmic binding protein-like I"/>
    <property type="match status" value="1"/>
</dbReference>
<comment type="similarity">
    <text evidence="1">Belongs to the leucine-binding protein family.</text>
</comment>